<name>A0A9Q0FWV8_9ROSI</name>
<keyword evidence="2" id="KW-1185">Reference proteome</keyword>
<gene>
    <name evidence="1" type="ORF">Tsubulata_044199</name>
</gene>
<reference evidence="1" key="1">
    <citation type="submission" date="2022-02" db="EMBL/GenBank/DDBJ databases">
        <authorList>
            <person name="Henning P.M."/>
            <person name="McCubbin A.G."/>
            <person name="Shore J.S."/>
        </authorList>
    </citation>
    <scope>NUCLEOTIDE SEQUENCE</scope>
    <source>
        <strain evidence="1">F60SS</strain>
        <tissue evidence="1">Leaves</tissue>
    </source>
</reference>
<organism evidence="1 2">
    <name type="scientific">Turnera subulata</name>
    <dbReference type="NCBI Taxonomy" id="218843"/>
    <lineage>
        <taxon>Eukaryota</taxon>
        <taxon>Viridiplantae</taxon>
        <taxon>Streptophyta</taxon>
        <taxon>Embryophyta</taxon>
        <taxon>Tracheophyta</taxon>
        <taxon>Spermatophyta</taxon>
        <taxon>Magnoliopsida</taxon>
        <taxon>eudicotyledons</taxon>
        <taxon>Gunneridae</taxon>
        <taxon>Pentapetalae</taxon>
        <taxon>rosids</taxon>
        <taxon>fabids</taxon>
        <taxon>Malpighiales</taxon>
        <taxon>Passifloraceae</taxon>
        <taxon>Turnera</taxon>
    </lineage>
</organism>
<reference evidence="1" key="2">
    <citation type="journal article" date="2023" name="Plants (Basel)">
        <title>Annotation of the Turnera subulata (Passifloraceae) Draft Genome Reveals the S-Locus Evolved after the Divergence of Turneroideae from Passifloroideae in a Stepwise Manner.</title>
        <authorList>
            <person name="Henning P.M."/>
            <person name="Roalson E.H."/>
            <person name="Mir W."/>
            <person name="McCubbin A.G."/>
            <person name="Shore J.S."/>
        </authorList>
    </citation>
    <scope>NUCLEOTIDE SEQUENCE</scope>
    <source>
        <strain evidence="1">F60SS</strain>
    </source>
</reference>
<proteinExistence type="predicted"/>
<protein>
    <submittedName>
        <fullName evidence="1">Uncharacterized protein</fullName>
    </submittedName>
</protein>
<dbReference type="EMBL" id="JAKUCV010003401">
    <property type="protein sequence ID" value="KAJ4839081.1"/>
    <property type="molecule type" value="Genomic_DNA"/>
</dbReference>
<evidence type="ECO:0000313" key="1">
    <source>
        <dbReference type="EMBL" id="KAJ4839081.1"/>
    </source>
</evidence>
<sequence length="68" mass="7888">MFLVLQTVSHQVGKRSRSNSSNHQETLLMCSLPTKEKSRTLQTLFTTAKQMLYIRFVFCSLCFAEKSR</sequence>
<accession>A0A9Q0FWV8</accession>
<comment type="caution">
    <text evidence="1">The sequence shown here is derived from an EMBL/GenBank/DDBJ whole genome shotgun (WGS) entry which is preliminary data.</text>
</comment>
<dbReference type="Proteomes" id="UP001141552">
    <property type="component" value="Unassembled WGS sequence"/>
</dbReference>
<dbReference type="AlphaFoldDB" id="A0A9Q0FWV8"/>
<evidence type="ECO:0000313" key="2">
    <source>
        <dbReference type="Proteomes" id="UP001141552"/>
    </source>
</evidence>